<evidence type="ECO:0000313" key="8">
    <source>
        <dbReference type="EMBL" id="VYT57474.1"/>
    </source>
</evidence>
<evidence type="ECO:0000256" key="2">
    <source>
        <dbReference type="ARBA" id="ARBA00022448"/>
    </source>
</evidence>
<proteinExistence type="predicted"/>
<dbReference type="GO" id="GO:0016020">
    <property type="term" value="C:membrane"/>
    <property type="evidence" value="ECO:0007669"/>
    <property type="project" value="InterPro"/>
</dbReference>
<evidence type="ECO:0000256" key="4">
    <source>
        <dbReference type="ARBA" id="ARBA00022597"/>
    </source>
</evidence>
<keyword evidence="3" id="KW-0963">Cytoplasm</keyword>
<dbReference type="InterPro" id="IPR051471">
    <property type="entry name" value="Bacterial_PTS_sugar_comp"/>
</dbReference>
<evidence type="ECO:0000256" key="1">
    <source>
        <dbReference type="ARBA" id="ARBA00004496"/>
    </source>
</evidence>
<dbReference type="GO" id="GO:0016301">
    <property type="term" value="F:kinase activity"/>
    <property type="evidence" value="ECO:0007669"/>
    <property type="project" value="UniProtKB-KW"/>
</dbReference>
<protein>
    <submittedName>
        <fullName evidence="8">PTS system mannose-specific EIIAB component</fullName>
    </submittedName>
</protein>
<dbReference type="GeneID" id="23111293"/>
<dbReference type="GO" id="GO:0005737">
    <property type="term" value="C:cytoplasm"/>
    <property type="evidence" value="ECO:0007669"/>
    <property type="project" value="UniProtKB-SubCell"/>
</dbReference>
<keyword evidence="6" id="KW-0598">Phosphotransferase system</keyword>
<accession>A0A6M5GB50</accession>
<dbReference type="Pfam" id="PF03610">
    <property type="entry name" value="EIIA-man"/>
    <property type="match status" value="1"/>
</dbReference>
<dbReference type="RefSeq" id="WP_002573856.1">
    <property type="nucleotide sequence ID" value="NZ_BAABXO010000001.1"/>
</dbReference>
<keyword evidence="5" id="KW-0808">Transferase</keyword>
<keyword evidence="2" id="KW-0813">Transport</keyword>
<reference evidence="8" key="1">
    <citation type="submission" date="2019-11" db="EMBL/GenBank/DDBJ databases">
        <authorList>
            <person name="Feng L."/>
        </authorList>
    </citation>
    <scope>NUCLEOTIDE SEQUENCE</scope>
    <source>
        <strain evidence="8">CbolteaeLFYP116</strain>
    </source>
</reference>
<organism evidence="8">
    <name type="scientific">Enterocloster bolteae</name>
    <dbReference type="NCBI Taxonomy" id="208479"/>
    <lineage>
        <taxon>Bacteria</taxon>
        <taxon>Bacillati</taxon>
        <taxon>Bacillota</taxon>
        <taxon>Clostridia</taxon>
        <taxon>Lachnospirales</taxon>
        <taxon>Lachnospiraceae</taxon>
        <taxon>Enterocloster</taxon>
    </lineage>
</organism>
<dbReference type="InterPro" id="IPR036662">
    <property type="entry name" value="PTS_EIIA_man-typ_sf"/>
</dbReference>
<dbReference type="EMBL" id="CACRTF010000032">
    <property type="protein sequence ID" value="VYT57474.1"/>
    <property type="molecule type" value="Genomic_DNA"/>
</dbReference>
<dbReference type="PANTHER" id="PTHR33799:SF1">
    <property type="entry name" value="PTS SYSTEM MANNOSE-SPECIFIC EIIAB COMPONENT-RELATED"/>
    <property type="match status" value="1"/>
</dbReference>
<dbReference type="AlphaFoldDB" id="A0A6M5GB50"/>
<dbReference type="GO" id="GO:0009401">
    <property type="term" value="P:phosphoenolpyruvate-dependent sugar phosphotransferase system"/>
    <property type="evidence" value="ECO:0007669"/>
    <property type="project" value="UniProtKB-KW"/>
</dbReference>
<evidence type="ECO:0000256" key="7">
    <source>
        <dbReference type="ARBA" id="ARBA00022777"/>
    </source>
</evidence>
<name>A0A6M5GB50_9FIRM</name>
<dbReference type="InterPro" id="IPR004701">
    <property type="entry name" value="PTS_EIIA_man-typ"/>
</dbReference>
<dbReference type="PANTHER" id="PTHR33799">
    <property type="entry name" value="PTS PERMEASE-RELATED-RELATED"/>
    <property type="match status" value="1"/>
</dbReference>
<keyword evidence="4" id="KW-0762">Sugar transport</keyword>
<comment type="subcellular location">
    <subcellularLocation>
        <location evidence="1">Cytoplasm</location>
    </subcellularLocation>
</comment>
<dbReference type="PROSITE" id="PS51096">
    <property type="entry name" value="PTS_EIIA_TYPE_4"/>
    <property type="match status" value="1"/>
</dbReference>
<gene>
    <name evidence="8" type="primary">manX_1</name>
    <name evidence="8" type="ORF">CBLFYP116_00536</name>
</gene>
<dbReference type="CDD" id="cd00006">
    <property type="entry name" value="PTS_IIA_man"/>
    <property type="match status" value="1"/>
</dbReference>
<evidence type="ECO:0000256" key="3">
    <source>
        <dbReference type="ARBA" id="ARBA00022490"/>
    </source>
</evidence>
<dbReference type="InterPro" id="IPR033887">
    <property type="entry name" value="PTS_IIA_man"/>
</dbReference>
<sequence>MELLLVSHRGIASGMKSAIAMVMGPVAEQITAMELTEEEGVGNFSKRLEEYLVTWLSGTGKGLVFADLRGGTPYNQAELLLAKHGLKDRAKVISGMNLPMVVDAVLSDMDVCSTDALAGLVQNARDGIMCLDLEAQTAGSDDE</sequence>
<dbReference type="SUPFAM" id="SSF53062">
    <property type="entry name" value="PTS system fructose IIA component-like"/>
    <property type="match status" value="1"/>
</dbReference>
<keyword evidence="7" id="KW-0418">Kinase</keyword>
<dbReference type="Gene3D" id="3.40.50.510">
    <property type="entry name" value="Phosphotransferase system, mannose-type IIA component"/>
    <property type="match status" value="1"/>
</dbReference>
<evidence type="ECO:0000256" key="6">
    <source>
        <dbReference type="ARBA" id="ARBA00022683"/>
    </source>
</evidence>
<evidence type="ECO:0000256" key="5">
    <source>
        <dbReference type="ARBA" id="ARBA00022679"/>
    </source>
</evidence>